<sequence length="357" mass="38865">MTDRSGRHVRALVVGGGQAGLATAFYLRRRGVEHVVLDDQARPGGAWLHTWDSLRLFSPAAYSSLPGWPMPPTASDDYPDAAHVVDYLTRYEQRYDIPVRRGERVTAVEHAQHGFTVTTSRGTWQAEAVLNATGTWSRPFVPTWPGAEAFGGDQVHSARYRSPERYAGQRVVVVGGGNSGAQLAADLAPHAHVTWCTLRPPRFLPDDVDGRELFRVATLRARGQGEGVGGLGDIVAVPPVRAARDAGQLRRTPMFERFTTGGVAWADGTTREVDTVIWCTGFRPALGHLSTLRLRRTNGVPATDGPVAEVDPRLAFVGYGDWCGLASATLIGVGQWARQAVHRAFPEDHDTTHRPRG</sequence>
<comment type="caution">
    <text evidence="2">The sequence shown here is derived from an EMBL/GenBank/DDBJ whole genome shotgun (WGS) entry which is preliminary data.</text>
</comment>
<proteinExistence type="predicted"/>
<protein>
    <submittedName>
        <fullName evidence="2">Monooxygenase</fullName>
    </submittedName>
</protein>
<dbReference type="PRINTS" id="PR00469">
    <property type="entry name" value="PNDRDTASEII"/>
</dbReference>
<dbReference type="EMBL" id="BMLB01000002">
    <property type="protein sequence ID" value="GGK63091.1"/>
    <property type="molecule type" value="Genomic_DNA"/>
</dbReference>
<dbReference type="GO" id="GO:0004497">
    <property type="term" value="F:monooxygenase activity"/>
    <property type="evidence" value="ECO:0007669"/>
    <property type="project" value="UniProtKB-KW"/>
</dbReference>
<dbReference type="InterPro" id="IPR036188">
    <property type="entry name" value="FAD/NAD-bd_sf"/>
</dbReference>
<keyword evidence="3" id="KW-1185">Reference proteome</keyword>
<dbReference type="PANTHER" id="PTHR43539:SF78">
    <property type="entry name" value="FLAVIN-CONTAINING MONOOXYGENASE"/>
    <property type="match status" value="1"/>
</dbReference>
<organism evidence="2 3">
    <name type="scientific">Ornithinimicrobium pekingense</name>
    <dbReference type="NCBI Taxonomy" id="384677"/>
    <lineage>
        <taxon>Bacteria</taxon>
        <taxon>Bacillati</taxon>
        <taxon>Actinomycetota</taxon>
        <taxon>Actinomycetes</taxon>
        <taxon>Micrococcales</taxon>
        <taxon>Ornithinimicrobiaceae</taxon>
        <taxon>Ornithinimicrobium</taxon>
    </lineage>
</organism>
<dbReference type="SUPFAM" id="SSF51905">
    <property type="entry name" value="FAD/NAD(P)-binding domain"/>
    <property type="match status" value="2"/>
</dbReference>
<evidence type="ECO:0000313" key="3">
    <source>
        <dbReference type="Proteomes" id="UP000662111"/>
    </source>
</evidence>
<dbReference type="Pfam" id="PF13738">
    <property type="entry name" value="Pyr_redox_3"/>
    <property type="match status" value="1"/>
</dbReference>
<dbReference type="Proteomes" id="UP000662111">
    <property type="component" value="Unassembled WGS sequence"/>
</dbReference>
<gene>
    <name evidence="2" type="ORF">GCM10011509_09320</name>
</gene>
<reference evidence="3" key="1">
    <citation type="journal article" date="2019" name="Int. J. Syst. Evol. Microbiol.">
        <title>The Global Catalogue of Microorganisms (GCM) 10K type strain sequencing project: providing services to taxonomists for standard genome sequencing and annotation.</title>
        <authorList>
            <consortium name="The Broad Institute Genomics Platform"/>
            <consortium name="The Broad Institute Genome Sequencing Center for Infectious Disease"/>
            <person name="Wu L."/>
            <person name="Ma J."/>
        </authorList>
    </citation>
    <scope>NUCLEOTIDE SEQUENCE [LARGE SCALE GENOMIC DNA]</scope>
    <source>
        <strain evidence="3">CGMCC 1.5362</strain>
    </source>
</reference>
<evidence type="ECO:0000256" key="1">
    <source>
        <dbReference type="ARBA" id="ARBA00023002"/>
    </source>
</evidence>
<dbReference type="Gene3D" id="3.50.50.60">
    <property type="entry name" value="FAD/NAD(P)-binding domain"/>
    <property type="match status" value="1"/>
</dbReference>
<dbReference type="NCBIfam" id="NF040505">
    <property type="entry name" value="ArsO_flavin_mono"/>
    <property type="match status" value="1"/>
</dbReference>
<dbReference type="InterPro" id="IPR050982">
    <property type="entry name" value="Auxin_biosynth/cation_transpt"/>
</dbReference>
<dbReference type="PANTHER" id="PTHR43539">
    <property type="entry name" value="FLAVIN-BINDING MONOOXYGENASE-LIKE PROTEIN (AFU_ORTHOLOGUE AFUA_4G09220)"/>
    <property type="match status" value="1"/>
</dbReference>
<accession>A0ABQ2F5P1</accession>
<dbReference type="RefSeq" id="WP_022920565.1">
    <property type="nucleotide sequence ID" value="NZ_BMLB01000002.1"/>
</dbReference>
<keyword evidence="1" id="KW-0560">Oxidoreductase</keyword>
<dbReference type="PRINTS" id="PR00368">
    <property type="entry name" value="FADPNR"/>
</dbReference>
<name>A0ABQ2F5P1_9MICO</name>
<evidence type="ECO:0000313" key="2">
    <source>
        <dbReference type="EMBL" id="GGK63091.1"/>
    </source>
</evidence>
<keyword evidence="2" id="KW-0503">Monooxygenase</keyword>